<dbReference type="Proteomes" id="UP000028493">
    <property type="component" value="Unassembled WGS sequence"/>
</dbReference>
<reference evidence="2" key="1">
    <citation type="submission" date="2013-07" db="EMBL/GenBank/DDBJ databases">
        <title>Sub-species coevolution in mutualistic symbiosis.</title>
        <authorList>
            <person name="Murfin K."/>
            <person name="Klassen J."/>
            <person name="Lee M."/>
            <person name="Forst S."/>
            <person name="Stock P."/>
            <person name="Goodrich-Blair H."/>
        </authorList>
    </citation>
    <scope>NUCLEOTIDE SEQUENCE [LARGE SCALE GENOMIC DNA]</scope>
    <source>
        <strain evidence="2">Kraussei Becker Underwood</strain>
    </source>
</reference>
<name>A0A077PRA7_XENBV</name>
<accession>A0A077PRA7</accession>
<evidence type="ECO:0000313" key="2">
    <source>
        <dbReference type="EMBL" id="CDH23261.1"/>
    </source>
</evidence>
<dbReference type="Pfam" id="PF05016">
    <property type="entry name" value="ParE_toxin"/>
    <property type="match status" value="1"/>
</dbReference>
<protein>
    <submittedName>
        <fullName evidence="2">Yacb-transcriptional repressor</fullName>
    </submittedName>
</protein>
<dbReference type="InterPro" id="IPR035093">
    <property type="entry name" value="RelE/ParE_toxin_dom_sf"/>
</dbReference>
<comment type="caution">
    <text evidence="2">The sequence shown here is derived from an EMBL/GenBank/DDBJ whole genome shotgun (WGS) entry which is preliminary data.</text>
</comment>
<organism evidence="2 3">
    <name type="scientific">Xenorhabdus bovienii str. kraussei Becker Underwood</name>
    <dbReference type="NCBI Taxonomy" id="1398204"/>
    <lineage>
        <taxon>Bacteria</taxon>
        <taxon>Pseudomonadati</taxon>
        <taxon>Pseudomonadota</taxon>
        <taxon>Gammaproteobacteria</taxon>
        <taxon>Enterobacterales</taxon>
        <taxon>Morganellaceae</taxon>
        <taxon>Xenorhabdus</taxon>
    </lineage>
</organism>
<dbReference type="EMBL" id="CBSZ010000072">
    <property type="protein sequence ID" value="CDH23261.1"/>
    <property type="molecule type" value="Genomic_DNA"/>
</dbReference>
<gene>
    <name evidence="2" type="primary">yacB</name>
    <name evidence="2" type="ORF">XBKB1_1630001</name>
</gene>
<evidence type="ECO:0000256" key="1">
    <source>
        <dbReference type="ARBA" id="ARBA00022649"/>
    </source>
</evidence>
<dbReference type="Gene3D" id="3.30.2310.20">
    <property type="entry name" value="RelE-like"/>
    <property type="match status" value="1"/>
</dbReference>
<evidence type="ECO:0000313" key="3">
    <source>
        <dbReference type="Proteomes" id="UP000028493"/>
    </source>
</evidence>
<keyword evidence="1" id="KW-1277">Toxin-antitoxin system</keyword>
<proteinExistence type="predicted"/>
<dbReference type="InterPro" id="IPR007712">
    <property type="entry name" value="RelE/ParE_toxin"/>
</dbReference>
<dbReference type="HOGENOM" id="CLU_147162_11_2_6"/>
<dbReference type="AlphaFoldDB" id="A0A077PRA7"/>
<sequence>MTGYFYEQAGLLLADKVDARFQEMAEFLKTAPYSGVKIRNNVDESYRKLIVPHFPFILLYQYIKENSNICILRVLHTSRQITSTF</sequence>